<dbReference type="PANTHER" id="PTHR34395">
    <property type="entry name" value="OS11G0427500 PROTEIN"/>
    <property type="match status" value="1"/>
</dbReference>
<sequence>MEPAPQRTEPRVEPTPQRKSTEVQSAPPIHDFEDQDGGGGKKRKQSQMVAKLGDFIEFRKNHIEKIIEKLDDKKRCEDDYSVETCIDIVDTLEELIDDQKVDANELFQSEMNRQIFVKTKNPDVRLIWLKKKISQVYSLTFLCCKCSTHFSCMFII</sequence>
<feature type="region of interest" description="Disordered" evidence="1">
    <location>
        <begin position="1"/>
        <end position="45"/>
    </location>
</feature>
<comment type="caution">
    <text evidence="2">The sequence shown here is derived from an EMBL/GenBank/DDBJ whole genome shotgun (WGS) entry which is preliminary data.</text>
</comment>
<dbReference type="Proteomes" id="UP000095767">
    <property type="component" value="Unassembled WGS sequence"/>
</dbReference>
<dbReference type="OrthoDB" id="690950at2759"/>
<evidence type="ECO:0000313" key="3">
    <source>
        <dbReference type="Proteomes" id="UP000095767"/>
    </source>
</evidence>
<proteinExistence type="predicted"/>
<keyword evidence="3" id="KW-1185">Reference proteome</keyword>
<accession>A0A1E5VM67</accession>
<evidence type="ECO:0000313" key="2">
    <source>
        <dbReference type="EMBL" id="OEL26223.1"/>
    </source>
</evidence>
<protein>
    <submittedName>
        <fullName evidence="2">Uncharacterized protein</fullName>
    </submittedName>
</protein>
<dbReference type="PANTHER" id="PTHR34395:SF5">
    <property type="entry name" value="DIHYDRONEOPTERIN ALDOLASE_EPIMERASE DOMAIN-CONTAINING PROTEIN"/>
    <property type="match status" value="1"/>
</dbReference>
<dbReference type="EMBL" id="LWDX02035144">
    <property type="protein sequence ID" value="OEL26223.1"/>
    <property type="molecule type" value="Genomic_DNA"/>
</dbReference>
<dbReference type="AlphaFoldDB" id="A0A1E5VM67"/>
<reference evidence="2 3" key="1">
    <citation type="submission" date="2016-09" db="EMBL/GenBank/DDBJ databases">
        <title>The draft genome of Dichanthelium oligosanthes: A C3 panicoid grass species.</title>
        <authorList>
            <person name="Studer A.J."/>
            <person name="Schnable J.C."/>
            <person name="Brutnell T.P."/>
        </authorList>
    </citation>
    <scope>NUCLEOTIDE SEQUENCE [LARGE SCALE GENOMIC DNA]</scope>
    <source>
        <strain evidence="3">cv. Kellogg 1175</strain>
        <tissue evidence="2">Leaf</tissue>
    </source>
</reference>
<organism evidence="2 3">
    <name type="scientific">Dichanthelium oligosanthes</name>
    <dbReference type="NCBI Taxonomy" id="888268"/>
    <lineage>
        <taxon>Eukaryota</taxon>
        <taxon>Viridiplantae</taxon>
        <taxon>Streptophyta</taxon>
        <taxon>Embryophyta</taxon>
        <taxon>Tracheophyta</taxon>
        <taxon>Spermatophyta</taxon>
        <taxon>Magnoliopsida</taxon>
        <taxon>Liliopsida</taxon>
        <taxon>Poales</taxon>
        <taxon>Poaceae</taxon>
        <taxon>PACMAD clade</taxon>
        <taxon>Panicoideae</taxon>
        <taxon>Panicodae</taxon>
        <taxon>Paniceae</taxon>
        <taxon>Dichantheliinae</taxon>
        <taxon>Dichanthelium</taxon>
    </lineage>
</organism>
<name>A0A1E5VM67_9POAL</name>
<gene>
    <name evidence="2" type="ORF">BAE44_0012757</name>
</gene>
<evidence type="ECO:0000256" key="1">
    <source>
        <dbReference type="SAM" id="MobiDB-lite"/>
    </source>
</evidence>